<dbReference type="GO" id="GO:1990537">
    <property type="term" value="C:mitotic spindle polar microtubule"/>
    <property type="evidence" value="ECO:0007669"/>
    <property type="project" value="TreeGrafter"/>
</dbReference>
<dbReference type="Pfam" id="PF08653">
    <property type="entry name" value="DASH_Dam1"/>
    <property type="match status" value="1"/>
</dbReference>
<keyword evidence="9" id="KW-0159">Chromosome partition</keyword>
<evidence type="ECO:0000256" key="4">
    <source>
        <dbReference type="ARBA" id="ARBA00010073"/>
    </source>
</evidence>
<evidence type="ECO:0000256" key="15">
    <source>
        <dbReference type="SAM" id="MobiDB-lite"/>
    </source>
</evidence>
<keyword evidence="12" id="KW-0539">Nucleus</keyword>
<dbReference type="OrthoDB" id="5586015at2759"/>
<keyword evidence="8" id="KW-0493">Microtubule</keyword>
<reference evidence="16 17" key="1">
    <citation type="submission" date="2016-03" db="EMBL/GenBank/DDBJ databases">
        <title>The draft genome sequence of Fonsecaea nubica causative agent of cutaneous subcutaneous infection in human host.</title>
        <authorList>
            <person name="Costa F."/>
            <person name="Sybren D.H."/>
            <person name="Raittz R.T."/>
            <person name="Weiss V.A."/>
            <person name="Leao A.C."/>
            <person name="Gomes R."/>
            <person name="De Souza E.M."/>
            <person name="Pedrosa F.O."/>
            <person name="Steffens M.B."/>
            <person name="Bombassaro A."/>
            <person name="Tadra-Sfeir M.Z."/>
            <person name="Moreno L.F."/>
            <person name="Najafzadeh M.J."/>
            <person name="Felipe M.S."/>
            <person name="Teixeira M."/>
            <person name="Sun J."/>
            <person name="Xi L."/>
            <person name="Castro M.A."/>
            <person name="Vicente V.A."/>
        </authorList>
    </citation>
    <scope>NUCLEOTIDE SEQUENCE [LARGE SCALE GENOMIC DNA]</scope>
    <source>
        <strain evidence="16 17">CBS 269.64</strain>
    </source>
</reference>
<comment type="similarity">
    <text evidence="4">Belongs to the DASH complex DAM1 family.</text>
</comment>
<comment type="caution">
    <text evidence="16">The sequence shown here is derived from an EMBL/GenBank/DDBJ whole genome shotgun (WGS) entry which is preliminary data.</text>
</comment>
<feature type="compositionally biased region" description="Polar residues" evidence="15">
    <location>
        <begin position="1"/>
        <end position="11"/>
    </location>
</feature>
<evidence type="ECO:0000256" key="2">
    <source>
        <dbReference type="ARBA" id="ARBA00004186"/>
    </source>
</evidence>
<feature type="region of interest" description="Disordered" evidence="15">
    <location>
        <begin position="1"/>
        <end position="36"/>
    </location>
</feature>
<dbReference type="PANTHER" id="PTHR28113">
    <property type="entry name" value="DASH COMPLEX SUBUNIT DAM1"/>
    <property type="match status" value="1"/>
</dbReference>
<keyword evidence="17" id="KW-1185">Reference proteome</keyword>
<evidence type="ECO:0000256" key="12">
    <source>
        <dbReference type="ARBA" id="ARBA00023242"/>
    </source>
</evidence>
<keyword evidence="11" id="KW-0206">Cytoskeleton</keyword>
<keyword evidence="6" id="KW-0158">Chromosome</keyword>
<evidence type="ECO:0000256" key="10">
    <source>
        <dbReference type="ARBA" id="ARBA00022838"/>
    </source>
</evidence>
<feature type="region of interest" description="Disordered" evidence="15">
    <location>
        <begin position="167"/>
        <end position="230"/>
    </location>
</feature>
<dbReference type="AlphaFoldDB" id="A0A178D100"/>
<evidence type="ECO:0000256" key="8">
    <source>
        <dbReference type="ARBA" id="ARBA00022701"/>
    </source>
</evidence>
<dbReference type="InterPro" id="IPR013962">
    <property type="entry name" value="DASH_Dam1"/>
</dbReference>
<evidence type="ECO:0000313" key="16">
    <source>
        <dbReference type="EMBL" id="OAL35788.1"/>
    </source>
</evidence>
<evidence type="ECO:0000256" key="7">
    <source>
        <dbReference type="ARBA" id="ARBA00022490"/>
    </source>
</evidence>
<evidence type="ECO:0000256" key="11">
    <source>
        <dbReference type="ARBA" id="ARBA00023212"/>
    </source>
</evidence>
<proteinExistence type="inferred from homology"/>
<sequence>MSQSRPTSQLPGRTRSRSPTSRPTTPLRPSSRSSLRASIHQNNGVFTGPGLPLDSLEPQFAELSDSMADLEANLMHLQLMHESLSRFGESFASFLYGLNMNAFVVDFPEAPITESIKRWQKRQQGGQGVLDDQSTTVQNNTTGDTRPGDGGGDATFMTAADASFASLKATPRRKSMAPSITPGTSSTIKQNHQPAGRGGAAAGMRGGRGTVGPRGSRGSGLPRGRARGSK</sequence>
<evidence type="ECO:0000256" key="14">
    <source>
        <dbReference type="ARBA" id="ARBA00030453"/>
    </source>
</evidence>
<evidence type="ECO:0000256" key="13">
    <source>
        <dbReference type="ARBA" id="ARBA00023328"/>
    </source>
</evidence>
<evidence type="ECO:0000256" key="5">
    <source>
        <dbReference type="ARBA" id="ARBA00020497"/>
    </source>
</evidence>
<dbReference type="RefSeq" id="XP_022500800.1">
    <property type="nucleotide sequence ID" value="XM_022643232.1"/>
</dbReference>
<evidence type="ECO:0000256" key="3">
    <source>
        <dbReference type="ARBA" id="ARBA00004629"/>
    </source>
</evidence>
<dbReference type="EMBL" id="LVCJ01000027">
    <property type="protein sequence ID" value="OAL35788.1"/>
    <property type="molecule type" value="Genomic_DNA"/>
</dbReference>
<feature type="compositionally biased region" description="Low complexity" evidence="15">
    <location>
        <begin position="17"/>
        <end position="36"/>
    </location>
</feature>
<dbReference type="PANTHER" id="PTHR28113:SF1">
    <property type="entry name" value="DASH COMPLEX SUBUNIT DAM1"/>
    <property type="match status" value="1"/>
</dbReference>
<organism evidence="16 17">
    <name type="scientific">Fonsecaea nubica</name>
    <dbReference type="NCBI Taxonomy" id="856822"/>
    <lineage>
        <taxon>Eukaryota</taxon>
        <taxon>Fungi</taxon>
        <taxon>Dikarya</taxon>
        <taxon>Ascomycota</taxon>
        <taxon>Pezizomycotina</taxon>
        <taxon>Eurotiomycetes</taxon>
        <taxon>Chaetothyriomycetidae</taxon>
        <taxon>Chaetothyriales</taxon>
        <taxon>Herpotrichiellaceae</taxon>
        <taxon>Fonsecaea</taxon>
    </lineage>
</organism>
<name>A0A178D100_9EURO</name>
<protein>
    <recommendedName>
        <fullName evidence="5">DASH complex subunit DAM1</fullName>
    </recommendedName>
    <alternativeName>
        <fullName evidence="14">Outer kinetochore protein DAM1</fullName>
    </alternativeName>
</protein>
<dbReference type="GO" id="GO:1990758">
    <property type="term" value="P:mitotic sister chromatid biorientation"/>
    <property type="evidence" value="ECO:0007669"/>
    <property type="project" value="TreeGrafter"/>
</dbReference>
<evidence type="ECO:0000256" key="9">
    <source>
        <dbReference type="ARBA" id="ARBA00022829"/>
    </source>
</evidence>
<keyword evidence="10" id="KW-0995">Kinetochore</keyword>
<dbReference type="GeneID" id="34588355"/>
<feature type="compositionally biased region" description="Gly residues" evidence="15">
    <location>
        <begin position="196"/>
        <end position="218"/>
    </location>
</feature>
<evidence type="ECO:0000256" key="6">
    <source>
        <dbReference type="ARBA" id="ARBA00022454"/>
    </source>
</evidence>
<dbReference type="GO" id="GO:0044732">
    <property type="term" value="C:mitotic spindle pole body"/>
    <property type="evidence" value="ECO:0007669"/>
    <property type="project" value="TreeGrafter"/>
</dbReference>
<evidence type="ECO:0000256" key="1">
    <source>
        <dbReference type="ARBA" id="ARBA00004123"/>
    </source>
</evidence>
<keyword evidence="13" id="KW-0137">Centromere</keyword>
<dbReference type="GO" id="GO:0042729">
    <property type="term" value="C:DASH complex"/>
    <property type="evidence" value="ECO:0007669"/>
    <property type="project" value="InterPro"/>
</dbReference>
<keyword evidence="7" id="KW-0963">Cytoplasm</keyword>
<feature type="compositionally biased region" description="Polar residues" evidence="15">
    <location>
        <begin position="181"/>
        <end position="193"/>
    </location>
</feature>
<comment type="subcellular location">
    <subcellularLocation>
        <location evidence="3">Chromosome</location>
        <location evidence="3">Centromere</location>
        <location evidence="3">Kinetochore</location>
    </subcellularLocation>
    <subcellularLocation>
        <location evidence="2">Cytoplasm</location>
        <location evidence="2">Cytoskeleton</location>
        <location evidence="2">Spindle</location>
    </subcellularLocation>
    <subcellularLocation>
        <location evidence="1">Nucleus</location>
    </subcellularLocation>
</comment>
<feature type="region of interest" description="Disordered" evidence="15">
    <location>
        <begin position="122"/>
        <end position="154"/>
    </location>
</feature>
<accession>A0A178D100</accession>
<gene>
    <name evidence="16" type="ORF">AYO20_04938</name>
</gene>
<dbReference type="Proteomes" id="UP000185904">
    <property type="component" value="Unassembled WGS sequence"/>
</dbReference>
<evidence type="ECO:0000313" key="17">
    <source>
        <dbReference type="Proteomes" id="UP000185904"/>
    </source>
</evidence>